<dbReference type="Gene3D" id="1.10.510.10">
    <property type="entry name" value="Transferase(Phosphotransferase) domain 1"/>
    <property type="match status" value="1"/>
</dbReference>
<evidence type="ECO:0000256" key="7">
    <source>
        <dbReference type="HAMAP-Rule" id="MF_03181"/>
    </source>
</evidence>
<dbReference type="GO" id="GO:0005524">
    <property type="term" value="F:ATP binding"/>
    <property type="evidence" value="ECO:0007669"/>
    <property type="project" value="UniProtKB-UniRule"/>
</dbReference>
<comment type="caution">
    <text evidence="7">Lacks conserved residue(s) required for the propagation of feature annotation.</text>
</comment>
<evidence type="ECO:0000256" key="9">
    <source>
        <dbReference type="SAM" id="MobiDB-lite"/>
    </source>
</evidence>
<dbReference type="EMBL" id="LN483332">
    <property type="protein sequence ID" value="CED85393.1"/>
    <property type="molecule type" value="Genomic_DNA"/>
</dbReference>
<evidence type="ECO:0000256" key="5">
    <source>
        <dbReference type="ARBA" id="ARBA00022840"/>
    </source>
</evidence>
<keyword evidence="3 7" id="KW-0507">mRNA processing</keyword>
<feature type="region of interest" description="Knob domain" evidence="7">
    <location>
        <begin position="601"/>
        <end position="695"/>
    </location>
</feature>
<comment type="domain">
    <text evidence="7">The N-terminal zinc finger binds to poly(A) RNA.</text>
</comment>
<dbReference type="GO" id="GO:0000289">
    <property type="term" value="P:nuclear-transcribed mRNA poly(A) tail shortening"/>
    <property type="evidence" value="ECO:0007669"/>
    <property type="project" value="UniProtKB-UniRule"/>
</dbReference>
<keyword evidence="8" id="KW-0479">Metal-binding</keyword>
<dbReference type="GO" id="GO:0008143">
    <property type="term" value="F:poly(A) binding"/>
    <property type="evidence" value="ECO:0007669"/>
    <property type="project" value="TreeGrafter"/>
</dbReference>
<keyword evidence="4 7" id="KW-0547">Nucleotide-binding</keyword>
<dbReference type="GO" id="GO:0008270">
    <property type="term" value="F:zinc ion binding"/>
    <property type="evidence" value="ECO:0007669"/>
    <property type="project" value="UniProtKB-KW"/>
</dbReference>
<feature type="compositionally biased region" description="Polar residues" evidence="9">
    <location>
        <begin position="1"/>
        <end position="14"/>
    </location>
</feature>
<evidence type="ECO:0000256" key="3">
    <source>
        <dbReference type="ARBA" id="ARBA00022664"/>
    </source>
</evidence>
<keyword evidence="8" id="KW-0863">Zinc-finger</keyword>
<dbReference type="InterPro" id="IPR000571">
    <property type="entry name" value="Znf_CCCH"/>
</dbReference>
<evidence type="ECO:0000256" key="1">
    <source>
        <dbReference type="ARBA" id="ARBA00004496"/>
    </source>
</evidence>
<organism evidence="11">
    <name type="scientific">Phaffia rhodozyma</name>
    <name type="common">Yeast</name>
    <name type="synonym">Xanthophyllomyces dendrorhous</name>
    <dbReference type="NCBI Taxonomy" id="264483"/>
    <lineage>
        <taxon>Eukaryota</taxon>
        <taxon>Fungi</taxon>
        <taxon>Dikarya</taxon>
        <taxon>Basidiomycota</taxon>
        <taxon>Agaricomycotina</taxon>
        <taxon>Tremellomycetes</taxon>
        <taxon>Cystofilobasidiales</taxon>
        <taxon>Mrakiaceae</taxon>
        <taxon>Phaffia</taxon>
    </lineage>
</organism>
<comment type="function">
    <text evidence="7">Regulatory subunit of the poly(A)-nuclease (PAN) deadenylation complex, one of two cytoplasmic mRNA deadenylases involved in mRNA turnover. PAN specifically shortens poly(A) tails of RNA and the activity is stimulated by poly(A)-binding protein PAB1. PAN deadenylation is followed by rapid degradation of the shortened mRNA tails by the CCR4-NOT complex. Deadenylated mRNAs are then degraded by two alternative mechanisms, namely exosome-mediated 3'-5' exonucleolytic degradation, or deadenlyation-dependent mRNA decaping and subsequent 5'-3' exonucleolytic degradation by XRN1. May also be involved in post-transcriptional maturation of mRNA poly(A) tails. PAN3 acts as a positive regulator for PAN activity, recruiting the catalytic subunit PAN2 to mRNA via its interaction with RNA and with PAB1.</text>
</comment>
<sequence length="695" mass="76318">MSSAIRITAPSSPASGPATLTVPSSDASILPNRGATAKLCRNTLIYGYCKHENDGCLFYHPPSTPQPPTHPQSSPNSPTLAHAEPNRTLPSTALSLLAAKNVSAFVPKTASSAATVIKAPNSEEKETSSPALKASTPAFHMSPKKSQAVPSLIGQNNSTPDMGLGEVYSQLSLNAPPFDPPFGSRAPDFSTLQQPIQMDDGLVPSLAGALYEDQFYQHPVVRQPLDYNLYTTPLPYIHSLHHPSSLNQTPTAQDANLHTFFLSPTLSKDLHQRSAAIMESSPIPIPGLPETLHVYHSLHPLEPGTVGVPVPGTLPGESSAKKANGVLGLGSEVYKAVSERDGKVYCLRRIEGFKIMHDKAFGPVESWRRVHHPAIVSVQEAFTTRAFGDNSVIFVSNYHPAARTLYSEHFVPRPPTVGRNGRLQPQDMHIPERTLWSYIIQIVGALRAVHREGLACRLIESSKILVTGKNRIRINCCGILDVIAYDGGQNMAQHQQEDLISLGKLILSLTNLSTSATQNLPKALDILSRSYSSDIQNLVMYLLGNPGQNGKTVEELSGLIEGRVWTEMEAAEDYNDLLEGDMTRELENGRLVRLLCKFGFINERPEFDHDPRWSESGDRYIIKLFRDMVFHQVDEFNKPVLDLSHVLTCLNKLDAGSDEKVMLMSRDEQSCLVVSYREIKECIEAAFNDLSRGSI</sequence>
<dbReference type="InterPro" id="IPR011009">
    <property type="entry name" value="Kinase-like_dom_sf"/>
</dbReference>
<dbReference type="Gene3D" id="1.20.5.5160">
    <property type="match status" value="1"/>
</dbReference>
<dbReference type="PANTHER" id="PTHR12272:SF11">
    <property type="entry name" value="PAN2-PAN3 DEADENYLATION COMPLEX SUBUNIT PAN3"/>
    <property type="match status" value="1"/>
</dbReference>
<comment type="subunit">
    <text evidence="7">Homodimer. Forms a heterotrimer with a catalytic subunit PAN2 to form the poly(A)-nuclease (PAN) deadenylation complex. Interacts (via PAM-2 motif) with poly(A)-binding protein PAB1 (via PABC domain), conferring substrate specificity of the enzyme complex.</text>
</comment>
<dbReference type="Gene3D" id="1.10.287.3700">
    <property type="match status" value="1"/>
</dbReference>
<name>A0A0F7SYP4_PHARH</name>
<dbReference type="FunFam" id="1.10.287.3700:FF:000001">
    <property type="entry name" value="PAN2-PAN3 deadenylation complex subunit PAN3"/>
    <property type="match status" value="1"/>
</dbReference>
<dbReference type="Gene3D" id="6.10.250.3160">
    <property type="match status" value="1"/>
</dbReference>
<dbReference type="Pfam" id="PF18101">
    <property type="entry name" value="Pan3_CK"/>
    <property type="match status" value="1"/>
</dbReference>
<dbReference type="GO" id="GO:0006397">
    <property type="term" value="P:mRNA processing"/>
    <property type="evidence" value="ECO:0007669"/>
    <property type="project" value="UniProtKB-KW"/>
</dbReference>
<dbReference type="PROSITE" id="PS50103">
    <property type="entry name" value="ZF_C3H1"/>
    <property type="match status" value="1"/>
</dbReference>
<feature type="zinc finger region" description="C3H1-type" evidence="8">
    <location>
        <begin position="34"/>
        <end position="63"/>
    </location>
</feature>
<dbReference type="HAMAP" id="MF_03181">
    <property type="entry name" value="PAN3"/>
    <property type="match status" value="1"/>
</dbReference>
<comment type="similarity">
    <text evidence="7">Belongs to the protein kinase superfamily. PAN3 family.</text>
</comment>
<evidence type="ECO:0000256" key="4">
    <source>
        <dbReference type="ARBA" id="ARBA00022741"/>
    </source>
</evidence>
<dbReference type="InterPro" id="IPR030844">
    <property type="entry name" value="PAN3"/>
</dbReference>
<comment type="domain">
    <text evidence="7">The pseudokinase domain, the coiled-coil (CC), and C-terminal knob domain (CK) form a structural unit (PKC) that forms an extensive high-affinity interaction surface for PAN2.</text>
</comment>
<feature type="region of interest" description="Disordered" evidence="9">
    <location>
        <begin position="60"/>
        <end position="85"/>
    </location>
</feature>
<accession>A0A0F7SYP4</accession>
<feature type="region of interest" description="Disordered" evidence="9">
    <location>
        <begin position="1"/>
        <end position="22"/>
    </location>
</feature>
<keyword evidence="8" id="KW-0862">Zinc</keyword>
<keyword evidence="6 7" id="KW-0175">Coiled coil</keyword>
<dbReference type="GO" id="GO:0031251">
    <property type="term" value="C:PAN complex"/>
    <property type="evidence" value="ECO:0007669"/>
    <property type="project" value="UniProtKB-UniRule"/>
</dbReference>
<evidence type="ECO:0000259" key="10">
    <source>
        <dbReference type="PROSITE" id="PS50103"/>
    </source>
</evidence>
<dbReference type="AlphaFoldDB" id="A0A0F7SYP4"/>
<keyword evidence="2 7" id="KW-0963">Cytoplasm</keyword>
<comment type="subcellular location">
    <subcellularLocation>
        <location evidence="1 7">Cytoplasm</location>
    </subcellularLocation>
</comment>
<keyword evidence="5 7" id="KW-0067">ATP-binding</keyword>
<dbReference type="FunFam" id="1.20.5.5160:FF:000002">
    <property type="entry name" value="PAN2-PAN3 deadenylation complex subunit PAN3"/>
    <property type="match status" value="1"/>
</dbReference>
<evidence type="ECO:0000313" key="11">
    <source>
        <dbReference type="EMBL" id="CED85393.1"/>
    </source>
</evidence>
<evidence type="ECO:0000256" key="2">
    <source>
        <dbReference type="ARBA" id="ARBA00022490"/>
    </source>
</evidence>
<comment type="domain">
    <text evidence="7">Contains a pseudokinase domain. The protein kinase domain is predicted to be catalytically inactive because some of the residues important for catalytic activity are substituted and it lacks the equivalent of the binding site for a peptide substrate. However, it has retained an ATP-binding site and ATP-binding is required for mRNA degradation, stimulating the activity of the PAN2 nuclease in vitro. The nucleotide-binding site is juxtaposed to the RNase active site of PAN2 in the complex and may actually bind nucleosides of a poly(A) RNA rather than ATP, feeding the poly(A)-tail to the active site of the deadenylase and thus increasing the efficiency with which this distributive enzyme degrades oligo(A) RNAs.</text>
</comment>
<gene>
    <name evidence="7" type="primary">PAN3</name>
</gene>
<evidence type="ECO:0000256" key="8">
    <source>
        <dbReference type="PROSITE-ProRule" id="PRU00723"/>
    </source>
</evidence>
<dbReference type="PANTHER" id="PTHR12272">
    <property type="entry name" value="DEADENYLATION COMPLEX SUBUNIT PAN3"/>
    <property type="match status" value="1"/>
</dbReference>
<feature type="region of interest" description="Disordered" evidence="9">
    <location>
        <begin position="120"/>
        <end position="150"/>
    </location>
</feature>
<evidence type="ECO:0000256" key="6">
    <source>
        <dbReference type="ARBA" id="ARBA00023054"/>
    </source>
</evidence>
<dbReference type="InterPro" id="IPR041332">
    <property type="entry name" value="Pan3_CK"/>
</dbReference>
<dbReference type="SUPFAM" id="SSF56112">
    <property type="entry name" value="Protein kinase-like (PK-like)"/>
    <property type="match status" value="1"/>
</dbReference>
<feature type="domain" description="C3H1-type" evidence="10">
    <location>
        <begin position="34"/>
        <end position="63"/>
    </location>
</feature>
<feature type="binding site" evidence="7">
    <location>
        <position position="348"/>
    </location>
    <ligand>
        <name>ATP</name>
        <dbReference type="ChEBI" id="CHEBI:30616"/>
    </ligand>
</feature>
<dbReference type="GO" id="GO:0000932">
    <property type="term" value="C:P-body"/>
    <property type="evidence" value="ECO:0007669"/>
    <property type="project" value="TreeGrafter"/>
</dbReference>
<feature type="coiled-coil region" evidence="7">
    <location>
        <begin position="562"/>
        <end position="600"/>
    </location>
</feature>
<reference evidence="11" key="1">
    <citation type="submission" date="2014-08" db="EMBL/GenBank/DDBJ databases">
        <authorList>
            <person name="Sharma Rahul"/>
            <person name="Thines Marco"/>
        </authorList>
    </citation>
    <scope>NUCLEOTIDE SEQUENCE</scope>
</reference>
<feature type="binding site" evidence="7">
    <location>
        <begin position="462"/>
        <end position="463"/>
    </location>
    <ligand>
        <name>ATP</name>
        <dbReference type="ChEBI" id="CHEBI:30616"/>
    </ligand>
</feature>
<proteinExistence type="inferred from homology"/>
<dbReference type="Pfam" id="PF25586">
    <property type="entry name" value="zf-CCCH_PAN3"/>
    <property type="match status" value="1"/>
</dbReference>
<protein>
    <recommendedName>
        <fullName evidence="7">PAN2-PAN3 deadenylation complex subunit PAN3</fullName>
    </recommendedName>
    <alternativeName>
        <fullName evidence="7">PAB1P-dependent poly(A)-specific ribonuclease</fullName>
    </alternativeName>
    <alternativeName>
        <fullName evidence="7">Poly(A)-nuclease deadenylation complex subunit 3</fullName>
        <shortName evidence="7">PAN deadenylation complex subunit 3</shortName>
    </alternativeName>
</protein>